<dbReference type="CDD" id="cd00130">
    <property type="entry name" value="PAS"/>
    <property type="match status" value="2"/>
</dbReference>
<dbReference type="CDD" id="cd17546">
    <property type="entry name" value="REC_hyHK_CKI1_RcsC-like"/>
    <property type="match status" value="1"/>
</dbReference>
<evidence type="ECO:0000259" key="20">
    <source>
        <dbReference type="PROSITE" id="PS50109"/>
    </source>
</evidence>
<feature type="modified residue" description="Phosphohistidine" evidence="16">
    <location>
        <position position="990"/>
    </location>
</feature>
<dbReference type="PROSITE" id="PS50112">
    <property type="entry name" value="PAS"/>
    <property type="match status" value="2"/>
</dbReference>
<dbReference type="SMART" id="SM00091">
    <property type="entry name" value="PAS"/>
    <property type="match status" value="2"/>
</dbReference>
<evidence type="ECO:0000256" key="17">
    <source>
        <dbReference type="PROSITE-ProRule" id="PRU00169"/>
    </source>
</evidence>
<dbReference type="InterPro" id="IPR005467">
    <property type="entry name" value="His_kinase_dom"/>
</dbReference>
<evidence type="ECO:0000256" key="4">
    <source>
        <dbReference type="ARBA" id="ARBA00022475"/>
    </source>
</evidence>
<evidence type="ECO:0000256" key="16">
    <source>
        <dbReference type="PROSITE-ProRule" id="PRU00110"/>
    </source>
</evidence>
<feature type="domain" description="Response regulatory" evidence="21">
    <location>
        <begin position="780"/>
        <end position="898"/>
    </location>
</feature>
<dbReference type="SMART" id="SM00086">
    <property type="entry name" value="PAC"/>
    <property type="match status" value="2"/>
</dbReference>
<dbReference type="InterPro" id="IPR001610">
    <property type="entry name" value="PAC"/>
</dbReference>
<dbReference type="GO" id="GO:0005524">
    <property type="term" value="F:ATP binding"/>
    <property type="evidence" value="ECO:0007669"/>
    <property type="project" value="UniProtKB-KW"/>
</dbReference>
<evidence type="ECO:0000256" key="13">
    <source>
        <dbReference type="ARBA" id="ARBA00023136"/>
    </source>
</evidence>
<dbReference type="InterPro" id="IPR011006">
    <property type="entry name" value="CheY-like_superfamily"/>
</dbReference>
<sequence length="1046" mass="115672">MNSDSMPFQDVIDTSRESHVFARVSVLSAIGAVFILDSFLAVDVAGYILYLPIIWLAFRTGKALDIYATAALCSLMLVIDLYISSANGGMDWVSVINRLLGMFAIWLTAALCGKIVRAKRTLLSRERYRSSIVETAMDAVVSIDQRGRIVDWNAQAETTFGWTRSEVVGEELASRIIPPEYRAAQRQGMVRYLKTGMGAILGQRVELTALRKNGEEFPIELSVVAVSLDGKTLFNAFVRDISQKSENSKYRARLAALVDSSYDAIIGIDIDGTINSWNLGAERVYGYREDETLGRTIEFLLPPDIEEETKVITEAIHSGRRLEQFETVRKRKDGHLLSVSVTVSPIADENGEDIGSSTIERDITERKRQQKELFVAKEDAEKANRSRAEFLANVSHELRTPMNAIIGMTQIALGENLTDDVEDYIRTANESAHSLLTLVNDILDFSKLESGKFTIENEPFHLREMLDVAIKPLSLHAFDKGLELACDVASNVPDELVGDTVRLKQVLTNLINNAVKFTDAGEVVVGVETLKKWPSKVRLRFSVRDTGVGILPDDQRRILEPFTQVDASSTRRHGGTGLGLAICNQLLRLMGGKLSVESEPNKGSCLSFQVTLARQSVATRKSSEGLSLKQLQNLSVLVVDDNETNRRILAQMLKNWSMQPDTVEGADQALRRMDQACENGAPYPLVILDALMPGVDGYTLSQRICERTSNPPPIILMISSSDRQEFKLRETESGVDHFLQKPVSQSDLLDAVMQAMDVHVDETDDEVNQHNNRTSHRSLSVLLAEDTPANQKVVTIILQKYGHTVTVAQNGHEAIQLYHERAFDVILMDVQMPVMDGYKATAKIRAAESDSKKSTPIIAMTAHAMRGDREKCLAAGMDAYLSKPVDVDELVRLVENASLGRDNLHDLDNDYDFEESAEIPEKPSSTARPELPTSPDNVVDYAGTMQRLNGDTNLFLEFIGYFHEDSPKLLVDLGEAIDSHDSTAVQQAAHSLKGIAANFGAESCLSTANELELLGKNGDLTGANELLTQLEQHVADLELSLAKYRG</sequence>
<evidence type="ECO:0000256" key="10">
    <source>
        <dbReference type="ARBA" id="ARBA00022840"/>
    </source>
</evidence>
<evidence type="ECO:0000256" key="19">
    <source>
        <dbReference type="SAM" id="Phobius"/>
    </source>
</evidence>
<dbReference type="InterPro" id="IPR003661">
    <property type="entry name" value="HisK_dim/P_dom"/>
</dbReference>
<dbReference type="SUPFAM" id="SSF47226">
    <property type="entry name" value="Histidine-containing phosphotransfer domain, HPT domain"/>
    <property type="match status" value="1"/>
</dbReference>
<dbReference type="InterPro" id="IPR003594">
    <property type="entry name" value="HATPase_dom"/>
</dbReference>
<dbReference type="Pfam" id="PF01627">
    <property type="entry name" value="Hpt"/>
    <property type="match status" value="1"/>
</dbReference>
<evidence type="ECO:0000256" key="11">
    <source>
        <dbReference type="ARBA" id="ARBA00022989"/>
    </source>
</evidence>
<dbReference type="InterPro" id="IPR000700">
    <property type="entry name" value="PAS-assoc_C"/>
</dbReference>
<gene>
    <name evidence="25" type="primary">barA_3</name>
    <name evidence="25" type="ORF">CA54_33800</name>
</gene>
<evidence type="ECO:0000256" key="6">
    <source>
        <dbReference type="ARBA" id="ARBA00022679"/>
    </source>
</evidence>
<feature type="domain" description="PAS" evidence="22">
    <location>
        <begin position="250"/>
        <end position="319"/>
    </location>
</feature>
<feature type="modified residue" description="4-aspartylphosphate" evidence="17">
    <location>
        <position position="689"/>
    </location>
</feature>
<proteinExistence type="predicted"/>
<dbReference type="InterPro" id="IPR001789">
    <property type="entry name" value="Sig_transdc_resp-reg_receiver"/>
</dbReference>
<dbReference type="Proteomes" id="UP000320735">
    <property type="component" value="Unassembled WGS sequence"/>
</dbReference>
<feature type="domain" description="Histidine kinase" evidence="20">
    <location>
        <begin position="393"/>
        <end position="614"/>
    </location>
</feature>
<keyword evidence="8" id="KW-0547">Nucleotide-binding</keyword>
<dbReference type="RefSeq" id="WP_146371811.1">
    <property type="nucleotide sequence ID" value="NZ_SJPP01000001.1"/>
</dbReference>
<dbReference type="EC" id="2.7.13.3" evidence="3"/>
<accession>A0A5C6BQN5</accession>
<dbReference type="PANTHER" id="PTHR45339:SF1">
    <property type="entry name" value="HYBRID SIGNAL TRANSDUCTION HISTIDINE KINASE J"/>
    <property type="match status" value="1"/>
</dbReference>
<evidence type="ECO:0000256" key="2">
    <source>
        <dbReference type="ARBA" id="ARBA00004651"/>
    </source>
</evidence>
<dbReference type="CDD" id="cd00156">
    <property type="entry name" value="REC"/>
    <property type="match status" value="1"/>
</dbReference>
<evidence type="ECO:0000256" key="8">
    <source>
        <dbReference type="ARBA" id="ARBA00022741"/>
    </source>
</evidence>
<feature type="modified residue" description="4-aspartylphosphate" evidence="17">
    <location>
        <position position="829"/>
    </location>
</feature>
<keyword evidence="11 19" id="KW-1133">Transmembrane helix</keyword>
<keyword evidence="4" id="KW-1003">Cell membrane</keyword>
<dbReference type="GO" id="GO:0000155">
    <property type="term" value="F:phosphorelay sensor kinase activity"/>
    <property type="evidence" value="ECO:0007669"/>
    <property type="project" value="InterPro"/>
</dbReference>
<evidence type="ECO:0000259" key="23">
    <source>
        <dbReference type="PROSITE" id="PS50113"/>
    </source>
</evidence>
<feature type="region of interest" description="Disordered" evidence="18">
    <location>
        <begin position="915"/>
        <end position="934"/>
    </location>
</feature>
<keyword evidence="6 25" id="KW-0808">Transferase</keyword>
<evidence type="ECO:0000256" key="5">
    <source>
        <dbReference type="ARBA" id="ARBA00022553"/>
    </source>
</evidence>
<dbReference type="EMBL" id="SJPP01000001">
    <property type="protein sequence ID" value="TWU14513.1"/>
    <property type="molecule type" value="Genomic_DNA"/>
</dbReference>
<feature type="domain" description="PAC" evidence="23">
    <location>
        <begin position="323"/>
        <end position="375"/>
    </location>
</feature>
<name>A0A5C6BQN5_9PLAN</name>
<feature type="transmembrane region" description="Helical" evidence="19">
    <location>
        <begin position="63"/>
        <end position="83"/>
    </location>
</feature>
<dbReference type="Pfam" id="PF02518">
    <property type="entry name" value="HATPase_c"/>
    <property type="match status" value="1"/>
</dbReference>
<dbReference type="Gene3D" id="3.40.50.2300">
    <property type="match status" value="2"/>
</dbReference>
<keyword evidence="12" id="KW-0902">Two-component regulatory system</keyword>
<dbReference type="PANTHER" id="PTHR45339">
    <property type="entry name" value="HYBRID SIGNAL TRANSDUCTION HISTIDINE KINASE J"/>
    <property type="match status" value="1"/>
</dbReference>
<feature type="domain" description="HPt" evidence="24">
    <location>
        <begin position="951"/>
        <end position="1044"/>
    </location>
</feature>
<evidence type="ECO:0000256" key="9">
    <source>
        <dbReference type="ARBA" id="ARBA00022777"/>
    </source>
</evidence>
<dbReference type="PROSITE" id="PS50110">
    <property type="entry name" value="RESPONSE_REGULATORY"/>
    <property type="match status" value="2"/>
</dbReference>
<evidence type="ECO:0000256" key="15">
    <source>
        <dbReference type="ARBA" id="ARBA00068150"/>
    </source>
</evidence>
<dbReference type="InterPro" id="IPR008207">
    <property type="entry name" value="Sig_transdc_His_kin_Hpt_dom"/>
</dbReference>
<evidence type="ECO:0000256" key="1">
    <source>
        <dbReference type="ARBA" id="ARBA00000085"/>
    </source>
</evidence>
<protein>
    <recommendedName>
        <fullName evidence="15">Sensory/regulatory protein RpfC</fullName>
        <ecNumber evidence="3">2.7.13.3</ecNumber>
    </recommendedName>
</protein>
<comment type="subcellular location">
    <subcellularLocation>
        <location evidence="2">Cell membrane</location>
        <topology evidence="2">Multi-pass membrane protein</topology>
    </subcellularLocation>
</comment>
<keyword evidence="10" id="KW-0067">ATP-binding</keyword>
<feature type="transmembrane region" description="Helical" evidence="19">
    <location>
        <begin position="95"/>
        <end position="116"/>
    </location>
</feature>
<dbReference type="SUPFAM" id="SSF47384">
    <property type="entry name" value="Homodimeric domain of signal transducing histidine kinase"/>
    <property type="match status" value="1"/>
</dbReference>
<dbReference type="InterPro" id="IPR036097">
    <property type="entry name" value="HisK_dim/P_sf"/>
</dbReference>
<keyword evidence="7 19" id="KW-0812">Transmembrane</keyword>
<feature type="domain" description="PAS" evidence="22">
    <location>
        <begin position="125"/>
        <end position="196"/>
    </location>
</feature>
<dbReference type="SMART" id="SM00387">
    <property type="entry name" value="HATPase_c"/>
    <property type="match status" value="1"/>
</dbReference>
<dbReference type="FunFam" id="3.30.565.10:FF:000010">
    <property type="entry name" value="Sensor histidine kinase RcsC"/>
    <property type="match status" value="1"/>
</dbReference>
<dbReference type="GO" id="GO:0005886">
    <property type="term" value="C:plasma membrane"/>
    <property type="evidence" value="ECO:0007669"/>
    <property type="project" value="UniProtKB-SubCell"/>
</dbReference>
<dbReference type="Pfam" id="PF00072">
    <property type="entry name" value="Response_reg"/>
    <property type="match status" value="2"/>
</dbReference>
<dbReference type="PROSITE" id="PS50894">
    <property type="entry name" value="HPT"/>
    <property type="match status" value="1"/>
</dbReference>
<dbReference type="NCBIfam" id="TIGR00229">
    <property type="entry name" value="sensory_box"/>
    <property type="match status" value="2"/>
</dbReference>
<evidence type="ECO:0000313" key="25">
    <source>
        <dbReference type="EMBL" id="TWU14513.1"/>
    </source>
</evidence>
<feature type="domain" description="Response regulatory" evidence="21">
    <location>
        <begin position="635"/>
        <end position="756"/>
    </location>
</feature>
<dbReference type="Pfam" id="PF00989">
    <property type="entry name" value="PAS"/>
    <property type="match status" value="2"/>
</dbReference>
<dbReference type="SUPFAM" id="SSF55785">
    <property type="entry name" value="PYP-like sensor domain (PAS domain)"/>
    <property type="match status" value="2"/>
</dbReference>
<dbReference type="SMART" id="SM00448">
    <property type="entry name" value="REC"/>
    <property type="match status" value="2"/>
</dbReference>
<feature type="transmembrane region" description="Helical" evidence="19">
    <location>
        <begin position="20"/>
        <end position="51"/>
    </location>
</feature>
<evidence type="ECO:0000256" key="14">
    <source>
        <dbReference type="ARBA" id="ARBA00064003"/>
    </source>
</evidence>
<evidence type="ECO:0000259" key="24">
    <source>
        <dbReference type="PROSITE" id="PS50894"/>
    </source>
</evidence>
<dbReference type="CDD" id="cd00088">
    <property type="entry name" value="HPT"/>
    <property type="match status" value="1"/>
</dbReference>
<keyword evidence="5 17" id="KW-0597">Phosphoprotein</keyword>
<dbReference type="InterPro" id="IPR013767">
    <property type="entry name" value="PAS_fold"/>
</dbReference>
<dbReference type="SUPFAM" id="SSF55874">
    <property type="entry name" value="ATPase domain of HSP90 chaperone/DNA topoisomerase II/histidine kinase"/>
    <property type="match status" value="1"/>
</dbReference>
<evidence type="ECO:0000313" key="26">
    <source>
        <dbReference type="Proteomes" id="UP000320735"/>
    </source>
</evidence>
<organism evidence="25 26">
    <name type="scientific">Symmachiella macrocystis</name>
    <dbReference type="NCBI Taxonomy" id="2527985"/>
    <lineage>
        <taxon>Bacteria</taxon>
        <taxon>Pseudomonadati</taxon>
        <taxon>Planctomycetota</taxon>
        <taxon>Planctomycetia</taxon>
        <taxon>Planctomycetales</taxon>
        <taxon>Planctomycetaceae</taxon>
        <taxon>Symmachiella</taxon>
    </lineage>
</organism>
<comment type="caution">
    <text evidence="25">The sequence shown here is derived from an EMBL/GenBank/DDBJ whole genome shotgun (WGS) entry which is preliminary data.</text>
</comment>
<dbReference type="InterPro" id="IPR036890">
    <property type="entry name" value="HATPase_C_sf"/>
</dbReference>
<dbReference type="InterPro" id="IPR036641">
    <property type="entry name" value="HPT_dom_sf"/>
</dbReference>
<dbReference type="Pfam" id="PF00512">
    <property type="entry name" value="HisKA"/>
    <property type="match status" value="1"/>
</dbReference>
<dbReference type="CDD" id="cd16922">
    <property type="entry name" value="HATPase_EvgS-ArcB-TorS-like"/>
    <property type="match status" value="1"/>
</dbReference>
<evidence type="ECO:0000256" key="3">
    <source>
        <dbReference type="ARBA" id="ARBA00012438"/>
    </source>
</evidence>
<evidence type="ECO:0000256" key="18">
    <source>
        <dbReference type="SAM" id="MobiDB-lite"/>
    </source>
</evidence>
<dbReference type="InterPro" id="IPR035965">
    <property type="entry name" value="PAS-like_dom_sf"/>
</dbReference>
<dbReference type="Gene3D" id="3.30.565.10">
    <property type="entry name" value="Histidine kinase-like ATPase, C-terminal domain"/>
    <property type="match status" value="1"/>
</dbReference>
<keyword evidence="9 25" id="KW-0418">Kinase</keyword>
<dbReference type="AlphaFoldDB" id="A0A5C6BQN5"/>
<evidence type="ECO:0000259" key="22">
    <source>
        <dbReference type="PROSITE" id="PS50112"/>
    </source>
</evidence>
<evidence type="ECO:0000256" key="12">
    <source>
        <dbReference type="ARBA" id="ARBA00023012"/>
    </source>
</evidence>
<dbReference type="SUPFAM" id="SSF52172">
    <property type="entry name" value="CheY-like"/>
    <property type="match status" value="2"/>
</dbReference>
<dbReference type="Gene3D" id="3.30.450.20">
    <property type="entry name" value="PAS domain"/>
    <property type="match status" value="2"/>
</dbReference>
<dbReference type="PROSITE" id="PS50113">
    <property type="entry name" value="PAC"/>
    <property type="match status" value="1"/>
</dbReference>
<keyword evidence="26" id="KW-1185">Reference proteome</keyword>
<dbReference type="GO" id="GO:0006355">
    <property type="term" value="P:regulation of DNA-templated transcription"/>
    <property type="evidence" value="ECO:0007669"/>
    <property type="project" value="InterPro"/>
</dbReference>
<evidence type="ECO:0000256" key="7">
    <source>
        <dbReference type="ARBA" id="ARBA00022692"/>
    </source>
</evidence>
<dbReference type="InterPro" id="IPR000014">
    <property type="entry name" value="PAS"/>
</dbReference>
<dbReference type="PROSITE" id="PS50109">
    <property type="entry name" value="HIS_KIN"/>
    <property type="match status" value="1"/>
</dbReference>
<keyword evidence="13 19" id="KW-0472">Membrane</keyword>
<dbReference type="SMART" id="SM00388">
    <property type="entry name" value="HisKA"/>
    <property type="match status" value="1"/>
</dbReference>
<evidence type="ECO:0000259" key="21">
    <source>
        <dbReference type="PROSITE" id="PS50110"/>
    </source>
</evidence>
<dbReference type="PRINTS" id="PR00344">
    <property type="entry name" value="BCTRLSENSOR"/>
</dbReference>
<dbReference type="CDD" id="cd00082">
    <property type="entry name" value="HisKA"/>
    <property type="match status" value="1"/>
</dbReference>
<comment type="catalytic activity">
    <reaction evidence="1">
        <text>ATP + protein L-histidine = ADP + protein N-phospho-L-histidine.</text>
        <dbReference type="EC" id="2.7.13.3"/>
    </reaction>
</comment>
<reference evidence="25 26" key="1">
    <citation type="submission" date="2019-02" db="EMBL/GenBank/DDBJ databases">
        <title>Deep-cultivation of Planctomycetes and their phenomic and genomic characterization uncovers novel biology.</title>
        <authorList>
            <person name="Wiegand S."/>
            <person name="Jogler M."/>
            <person name="Boedeker C."/>
            <person name="Pinto D."/>
            <person name="Vollmers J."/>
            <person name="Rivas-Marin E."/>
            <person name="Kohn T."/>
            <person name="Peeters S.H."/>
            <person name="Heuer A."/>
            <person name="Rast P."/>
            <person name="Oberbeckmann S."/>
            <person name="Bunk B."/>
            <person name="Jeske O."/>
            <person name="Meyerdierks A."/>
            <person name="Storesund J.E."/>
            <person name="Kallscheuer N."/>
            <person name="Luecker S."/>
            <person name="Lage O.M."/>
            <person name="Pohl T."/>
            <person name="Merkel B.J."/>
            <person name="Hornburger P."/>
            <person name="Mueller R.-W."/>
            <person name="Bruemmer F."/>
            <person name="Labrenz M."/>
            <person name="Spormann A.M."/>
            <person name="Op Den Camp H."/>
            <person name="Overmann J."/>
            <person name="Amann R."/>
            <person name="Jetten M.S.M."/>
            <person name="Mascher T."/>
            <person name="Medema M.H."/>
            <person name="Devos D.P."/>
            <person name="Kaster A.-K."/>
            <person name="Ovreas L."/>
            <person name="Rohde M."/>
            <person name="Galperin M.Y."/>
            <person name="Jogler C."/>
        </authorList>
    </citation>
    <scope>NUCLEOTIDE SEQUENCE [LARGE SCALE GENOMIC DNA]</scope>
    <source>
        <strain evidence="25 26">CA54</strain>
    </source>
</reference>
<comment type="subunit">
    <text evidence="14">At low DSF concentrations, interacts with RpfF.</text>
</comment>
<dbReference type="OrthoDB" id="9762493at2"/>
<dbReference type="FunFam" id="1.10.287.130:FF:000002">
    <property type="entry name" value="Two-component osmosensing histidine kinase"/>
    <property type="match status" value="1"/>
</dbReference>
<dbReference type="Gene3D" id="1.20.120.160">
    <property type="entry name" value="HPT domain"/>
    <property type="match status" value="1"/>
</dbReference>
<dbReference type="InterPro" id="IPR004358">
    <property type="entry name" value="Sig_transdc_His_kin-like_C"/>
</dbReference>
<dbReference type="Gene3D" id="1.10.287.130">
    <property type="match status" value="1"/>
</dbReference>